<dbReference type="PANTHER" id="PTHR46836">
    <property type="entry name" value="AFADIN"/>
    <property type="match status" value="1"/>
</dbReference>
<dbReference type="Pfam" id="PF14383">
    <property type="entry name" value="VARLMGL"/>
    <property type="match status" value="1"/>
</dbReference>
<comment type="caution">
    <text evidence="5">The sequence shown here is derived from an EMBL/GenBank/DDBJ whole genome shotgun (WGS) entry which is preliminary data.</text>
</comment>
<feature type="domain" description="DUF3741" evidence="4">
    <location>
        <begin position="99"/>
        <end position="116"/>
    </location>
</feature>
<protein>
    <recommendedName>
        <fullName evidence="7">DUF4378 domain-containing protein</fullName>
    </recommendedName>
</protein>
<feature type="region of interest" description="Disordered" evidence="1">
    <location>
        <begin position="263"/>
        <end position="286"/>
    </location>
</feature>
<dbReference type="InterPro" id="IPR022212">
    <property type="entry name" value="DUF3741"/>
</dbReference>
<feature type="domain" description="DUF4378" evidence="3">
    <location>
        <begin position="834"/>
        <end position="980"/>
    </location>
</feature>
<evidence type="ECO:0000259" key="3">
    <source>
        <dbReference type="Pfam" id="PF14309"/>
    </source>
</evidence>
<accession>A0AAV8RPF6</accession>
<dbReference type="InterPro" id="IPR025486">
    <property type="entry name" value="DUF4378"/>
</dbReference>
<evidence type="ECO:0000313" key="5">
    <source>
        <dbReference type="EMBL" id="KAJ8503779.1"/>
    </source>
</evidence>
<dbReference type="Pfam" id="PF14309">
    <property type="entry name" value="DUF4378"/>
    <property type="match status" value="1"/>
</dbReference>
<dbReference type="Proteomes" id="UP001222027">
    <property type="component" value="Unassembled WGS sequence"/>
</dbReference>
<organism evidence="5 6">
    <name type="scientific">Ensete ventricosum</name>
    <name type="common">Abyssinian banana</name>
    <name type="synonym">Musa ensete</name>
    <dbReference type="NCBI Taxonomy" id="4639"/>
    <lineage>
        <taxon>Eukaryota</taxon>
        <taxon>Viridiplantae</taxon>
        <taxon>Streptophyta</taxon>
        <taxon>Embryophyta</taxon>
        <taxon>Tracheophyta</taxon>
        <taxon>Spermatophyta</taxon>
        <taxon>Magnoliopsida</taxon>
        <taxon>Liliopsida</taxon>
        <taxon>Zingiberales</taxon>
        <taxon>Musaceae</taxon>
        <taxon>Ensete</taxon>
    </lineage>
</organism>
<dbReference type="EMBL" id="JAQQAF010000002">
    <property type="protein sequence ID" value="KAJ8503779.1"/>
    <property type="molecule type" value="Genomic_DNA"/>
</dbReference>
<sequence>MHYNCSRSCRREEPQPAVAYGRDHVWTDPVRAEGHFHSRNWPNASRIAFDSASDIGSCAGKNSFALEISQNLSKKAREIPMKEAMDEEVSKEKDIRGPAPSLVARLMGLDTLPSSVREWKNMEDCCKAIPSKSTSVNFIPPSDRSQFRSTDEKQDFKDVFEVTETSKIKKHRNHTNSRKMLGCRGKEAGTNLMNQNFRDAKRLSTHDLLQNGKTFNDAFEVSDLSKDLFLELLQDPDSFLANHNVDLRHAPLSPQRSKITILKPSKASKHWSSEGWSEPLKSEGRPDGFFRMHQESAGSIKMKTASLDKHSTKENNVSLSCNLSASLHATRTRTFVHPARIVILKPNSEKAQKIAERDLFTHENSFISKKCREILASGIQELHDKDIQKFLFHTEVLSHKGSVEIAREITRKMRHVISSQTKKNFASQMDPYAKSGDSFIMPGIVKLNRSAAFYLLSDNFGEWSNSFSPSSSYSAESSASMEARKRLFERWKVTDKLENTKLCSRGSNTLGELLALSDRKTPKVTLDILDTKKVSDEKLTKDEILESKDYHLGISSMDGLKDGISGFLPRFNSLPASSIVYGSPKPSDMKQDGGSSNDTIKEVLHMGSSVASEAKCNKRGTAEVRSSKHHNHNSRLAHPVEEENTLPERGIHVNSEGLRKSIHVKNYLDNKALHPEPTDYAITIRKGSASIPIVGDDSRRLATQEEQVMQASFQVPSVQNDVVIEDISSDHPQIERLQLEYDPSESLPLSFKELELPSPVSVLETPSEEGSTTGCLERLSADLKELRMKLELLKLESVDTYMPTTNEDYTVDDHVPRSSGEINHGGFIDDDDRDFAYLLEILVESGIHGVDDKFSDACYLHGCPVDQIVFHKLEKKYNGNAPWSRSERKLLFDLINRTLAGFITKCMDGNPGVRSRIHLRPWNCQGLAEGLWQMVVKLRKELDCNQENKVLEPGWLGFRYDVDSIGREIERLLNDELLEELVSEFAGA</sequence>
<keyword evidence="6" id="KW-1185">Reference proteome</keyword>
<evidence type="ECO:0000313" key="6">
    <source>
        <dbReference type="Proteomes" id="UP001222027"/>
    </source>
</evidence>
<gene>
    <name evidence="5" type="ORF">OPV22_004665</name>
</gene>
<evidence type="ECO:0000259" key="2">
    <source>
        <dbReference type="Pfam" id="PF12552"/>
    </source>
</evidence>
<dbReference type="Pfam" id="PF12552">
    <property type="entry name" value="DUF3741"/>
    <property type="match status" value="1"/>
</dbReference>
<feature type="domain" description="DUF3741" evidence="2">
    <location>
        <begin position="194"/>
        <end position="238"/>
    </location>
</feature>
<evidence type="ECO:0008006" key="7">
    <source>
        <dbReference type="Google" id="ProtNLM"/>
    </source>
</evidence>
<evidence type="ECO:0000256" key="1">
    <source>
        <dbReference type="SAM" id="MobiDB-lite"/>
    </source>
</evidence>
<dbReference type="AlphaFoldDB" id="A0AAV8RPF6"/>
<name>A0AAV8RPF6_ENSVE</name>
<proteinExistence type="predicted"/>
<evidence type="ECO:0000259" key="4">
    <source>
        <dbReference type="Pfam" id="PF14383"/>
    </source>
</evidence>
<reference evidence="5 6" key="1">
    <citation type="submission" date="2022-12" db="EMBL/GenBank/DDBJ databases">
        <title>Chromosome-scale assembly of the Ensete ventricosum genome.</title>
        <authorList>
            <person name="Dussert Y."/>
            <person name="Stocks J."/>
            <person name="Wendawek A."/>
            <person name="Woldeyes F."/>
            <person name="Nichols R.A."/>
            <person name="Borrell J.S."/>
        </authorList>
    </citation>
    <scope>NUCLEOTIDE SEQUENCE [LARGE SCALE GENOMIC DNA]</scope>
    <source>
        <strain evidence="6">cv. Maze</strain>
        <tissue evidence="5">Seeds</tissue>
    </source>
</reference>
<dbReference type="PANTHER" id="PTHR46836:SF8">
    <property type="entry name" value="AFADIN"/>
    <property type="match status" value="1"/>
</dbReference>
<dbReference type="InterPro" id="IPR032795">
    <property type="entry name" value="DUF3741-assoc"/>
</dbReference>